<accession>A9G314</accession>
<feature type="transmembrane region" description="Helical" evidence="1">
    <location>
        <begin position="111"/>
        <end position="131"/>
    </location>
</feature>
<reference evidence="2 3" key="1">
    <citation type="journal article" date="2007" name="Nat. Biotechnol.">
        <title>Complete genome sequence of the myxobacterium Sorangium cellulosum.</title>
        <authorList>
            <person name="Schneiker S."/>
            <person name="Perlova O."/>
            <person name="Kaiser O."/>
            <person name="Gerth K."/>
            <person name="Alici A."/>
            <person name="Altmeyer M.O."/>
            <person name="Bartels D."/>
            <person name="Bekel T."/>
            <person name="Beyer S."/>
            <person name="Bode E."/>
            <person name="Bode H.B."/>
            <person name="Bolten C.J."/>
            <person name="Choudhuri J.V."/>
            <person name="Doss S."/>
            <person name="Elnakady Y.A."/>
            <person name="Frank B."/>
            <person name="Gaigalat L."/>
            <person name="Goesmann A."/>
            <person name="Groeger C."/>
            <person name="Gross F."/>
            <person name="Jelsbak L."/>
            <person name="Jelsbak L."/>
            <person name="Kalinowski J."/>
            <person name="Kegler C."/>
            <person name="Knauber T."/>
            <person name="Konietzny S."/>
            <person name="Kopp M."/>
            <person name="Krause L."/>
            <person name="Krug D."/>
            <person name="Linke B."/>
            <person name="Mahmud T."/>
            <person name="Martinez-Arias R."/>
            <person name="McHardy A.C."/>
            <person name="Merai M."/>
            <person name="Meyer F."/>
            <person name="Mormann S."/>
            <person name="Munoz-Dorado J."/>
            <person name="Perez J."/>
            <person name="Pradella S."/>
            <person name="Rachid S."/>
            <person name="Raddatz G."/>
            <person name="Rosenau F."/>
            <person name="Rueckert C."/>
            <person name="Sasse F."/>
            <person name="Scharfe M."/>
            <person name="Schuster S.C."/>
            <person name="Suen G."/>
            <person name="Treuner-Lange A."/>
            <person name="Velicer G.J."/>
            <person name="Vorholter F.-J."/>
            <person name="Weissman K.J."/>
            <person name="Welch R.D."/>
            <person name="Wenzel S.C."/>
            <person name="Whitworth D.E."/>
            <person name="Wilhelm S."/>
            <person name="Wittmann C."/>
            <person name="Bloecker H."/>
            <person name="Puehler A."/>
            <person name="Mueller R."/>
        </authorList>
    </citation>
    <scope>NUCLEOTIDE SEQUENCE [LARGE SCALE GENOMIC DNA]</scope>
    <source>
        <strain evidence="3">So ce56</strain>
    </source>
</reference>
<feature type="transmembrane region" description="Helical" evidence="1">
    <location>
        <begin position="84"/>
        <end position="105"/>
    </location>
</feature>
<dbReference type="Proteomes" id="UP000002139">
    <property type="component" value="Chromosome"/>
</dbReference>
<sequence>MDSPESPRCHEPLFHVLRPPVSFQARAMCIGLCCAALACMAPPGPKGVLPFLASPAGLGVAALALMALGTSIEDLGRIRRIRAGVGLCIVAAALVAAGALWGAALPALKPSLAWFAWPLYGAGAIGVGLALRRDISVFRDPRHGQSVRLESISADAVRLTANGAPVTLPAAQIRSVSLCAGLEGRGVYVRVGSRDKVIGDARALPWVAAHRDGDTFVLTEHQAALDAEVLAVRLHEAASASGEDYR</sequence>
<dbReference type="KEGG" id="scl:sce5548"/>
<keyword evidence="3" id="KW-1185">Reference proteome</keyword>
<keyword evidence="1" id="KW-0472">Membrane</keyword>
<organism evidence="2 3">
    <name type="scientific">Sorangium cellulosum (strain So ce56)</name>
    <name type="common">Polyangium cellulosum (strain So ce56)</name>
    <dbReference type="NCBI Taxonomy" id="448385"/>
    <lineage>
        <taxon>Bacteria</taxon>
        <taxon>Pseudomonadati</taxon>
        <taxon>Myxococcota</taxon>
        <taxon>Polyangia</taxon>
        <taxon>Polyangiales</taxon>
        <taxon>Polyangiaceae</taxon>
        <taxon>Sorangium</taxon>
    </lineage>
</organism>
<dbReference type="AlphaFoldDB" id="A9G314"/>
<evidence type="ECO:0000313" key="2">
    <source>
        <dbReference type="EMBL" id="CAN95711.1"/>
    </source>
</evidence>
<proteinExistence type="predicted"/>
<dbReference type="STRING" id="448385.sce5548"/>
<dbReference type="EMBL" id="AM746676">
    <property type="protein sequence ID" value="CAN95711.1"/>
    <property type="molecule type" value="Genomic_DNA"/>
</dbReference>
<evidence type="ECO:0000256" key="1">
    <source>
        <dbReference type="SAM" id="Phobius"/>
    </source>
</evidence>
<keyword evidence="1" id="KW-1133">Transmembrane helix</keyword>
<protein>
    <submittedName>
        <fullName evidence="2">Membrane protein</fullName>
    </submittedName>
</protein>
<feature type="transmembrane region" description="Helical" evidence="1">
    <location>
        <begin position="51"/>
        <end position="72"/>
    </location>
</feature>
<dbReference type="HOGENOM" id="CLU_1128467_0_0_7"/>
<name>A9G314_SORC5</name>
<evidence type="ECO:0000313" key="3">
    <source>
        <dbReference type="Proteomes" id="UP000002139"/>
    </source>
</evidence>
<keyword evidence="1" id="KW-0812">Transmembrane</keyword>
<gene>
    <name evidence="2" type="ordered locus">sce5548</name>
</gene>